<evidence type="ECO:0000256" key="1">
    <source>
        <dbReference type="SAM" id="MobiDB-lite"/>
    </source>
</evidence>
<feature type="region of interest" description="Disordered" evidence="1">
    <location>
        <begin position="107"/>
        <end position="141"/>
    </location>
</feature>
<dbReference type="EMBL" id="KV784357">
    <property type="protein sequence ID" value="OEU17297.1"/>
    <property type="molecule type" value="Genomic_DNA"/>
</dbReference>
<evidence type="ECO:0000313" key="3">
    <source>
        <dbReference type="Proteomes" id="UP000095751"/>
    </source>
</evidence>
<dbReference type="InParanoid" id="A0A1E7FGM7"/>
<proteinExistence type="predicted"/>
<evidence type="ECO:0000313" key="2">
    <source>
        <dbReference type="EMBL" id="OEU17297.1"/>
    </source>
</evidence>
<sequence length="215" mass="24992">MTWLGADKNGNNSIDLISVKRMRENRPRRSIISIDDTDHLMDVRAARRRSIVLLTNAHDDIDVSSYNSWNHVWKNVSPDNLRNMLNKEEKAILQNSVPKLEDAETVVTADESESSRQFSSTSTISSSGTIPFPEKNQQQQSSWRSRLNAISRWEHRQEKEYHDTLDERQKVQQDINKNKKAGYRWPGARQQSIRDGLDFSRDVNLARRVTIKPNY</sequence>
<accession>A0A1E7FGM7</accession>
<dbReference type="Proteomes" id="UP000095751">
    <property type="component" value="Unassembled WGS sequence"/>
</dbReference>
<keyword evidence="3" id="KW-1185">Reference proteome</keyword>
<name>A0A1E7FGM7_9STRA</name>
<organism evidence="2 3">
    <name type="scientific">Fragilariopsis cylindrus CCMP1102</name>
    <dbReference type="NCBI Taxonomy" id="635003"/>
    <lineage>
        <taxon>Eukaryota</taxon>
        <taxon>Sar</taxon>
        <taxon>Stramenopiles</taxon>
        <taxon>Ochrophyta</taxon>
        <taxon>Bacillariophyta</taxon>
        <taxon>Bacillariophyceae</taxon>
        <taxon>Bacillariophycidae</taxon>
        <taxon>Bacillariales</taxon>
        <taxon>Bacillariaceae</taxon>
        <taxon>Fragilariopsis</taxon>
    </lineage>
</organism>
<protein>
    <submittedName>
        <fullName evidence="2">Uncharacterized protein</fullName>
    </submittedName>
</protein>
<feature type="compositionally biased region" description="Low complexity" evidence="1">
    <location>
        <begin position="115"/>
        <end position="129"/>
    </location>
</feature>
<reference evidence="2 3" key="1">
    <citation type="submission" date="2016-09" db="EMBL/GenBank/DDBJ databases">
        <title>Extensive genetic diversity and differential bi-allelic expression allows diatom success in the polar Southern Ocean.</title>
        <authorList>
            <consortium name="DOE Joint Genome Institute"/>
            <person name="Mock T."/>
            <person name="Otillar R.P."/>
            <person name="Strauss J."/>
            <person name="Dupont C."/>
            <person name="Frickenhaus S."/>
            <person name="Maumus F."/>
            <person name="Mcmullan M."/>
            <person name="Sanges R."/>
            <person name="Schmutz J."/>
            <person name="Toseland A."/>
            <person name="Valas R."/>
            <person name="Veluchamy A."/>
            <person name="Ward B.J."/>
            <person name="Allen A."/>
            <person name="Barry K."/>
            <person name="Falciatore A."/>
            <person name="Ferrante M."/>
            <person name="Fortunato A.E."/>
            <person name="Gloeckner G."/>
            <person name="Gruber A."/>
            <person name="Hipkin R."/>
            <person name="Janech M."/>
            <person name="Kroth P."/>
            <person name="Leese F."/>
            <person name="Lindquist E."/>
            <person name="Lyon B.R."/>
            <person name="Martin J."/>
            <person name="Mayer C."/>
            <person name="Parker M."/>
            <person name="Quesneville H."/>
            <person name="Raymond J."/>
            <person name="Uhlig C."/>
            <person name="Valentin K.U."/>
            <person name="Worden A.Z."/>
            <person name="Armbrust E.V."/>
            <person name="Bowler C."/>
            <person name="Green B."/>
            <person name="Moulton V."/>
            <person name="Van Oosterhout C."/>
            <person name="Grigoriev I."/>
        </authorList>
    </citation>
    <scope>NUCLEOTIDE SEQUENCE [LARGE SCALE GENOMIC DNA]</scope>
    <source>
        <strain evidence="2 3">CCMP1102</strain>
    </source>
</reference>
<dbReference type="KEGG" id="fcy:FRACYDRAFT_260811"/>
<gene>
    <name evidence="2" type="ORF">FRACYDRAFT_260811</name>
</gene>
<dbReference type="AlphaFoldDB" id="A0A1E7FGM7"/>